<accession>L9ZYC3</accession>
<sequence>MFRHLLTGIGILEFAAPRRIVRAAERIAFENPGEGRLRRWTIPMARLEALVFTWAAVRKRGPPALARPLLAGLGLAMALAPRSALEFGLRVAYENPDELEVKPWVGPLTRALGVVYLVAALAAGRADAPATVEEGNGEKTIGPANDR</sequence>
<dbReference type="OrthoDB" id="260081at2157"/>
<reference evidence="1 2" key="1">
    <citation type="journal article" date="2014" name="PLoS Genet.">
        <title>Phylogenetically driven sequencing of extremely halophilic archaea reveals strategies for static and dynamic osmo-response.</title>
        <authorList>
            <person name="Becker E.A."/>
            <person name="Seitzer P.M."/>
            <person name="Tritt A."/>
            <person name="Larsen D."/>
            <person name="Krusor M."/>
            <person name="Yao A.I."/>
            <person name="Wu D."/>
            <person name="Madern D."/>
            <person name="Eisen J.A."/>
            <person name="Darling A.E."/>
            <person name="Facciotti M.T."/>
        </authorList>
    </citation>
    <scope>NUCLEOTIDE SEQUENCE [LARGE SCALE GENOMIC DNA]</scope>
    <source>
        <strain evidence="1 2">JCM 10989</strain>
    </source>
</reference>
<proteinExistence type="predicted"/>
<dbReference type="EMBL" id="AOIM01000034">
    <property type="protein sequence ID" value="ELY90602.1"/>
    <property type="molecule type" value="Genomic_DNA"/>
</dbReference>
<organism evidence="1 2">
    <name type="scientific">Natrialba hulunbeirensis JCM 10989</name>
    <dbReference type="NCBI Taxonomy" id="1227493"/>
    <lineage>
        <taxon>Archaea</taxon>
        <taxon>Methanobacteriati</taxon>
        <taxon>Methanobacteriota</taxon>
        <taxon>Stenosarchaea group</taxon>
        <taxon>Halobacteria</taxon>
        <taxon>Halobacteriales</taxon>
        <taxon>Natrialbaceae</taxon>
        <taxon>Natrialba</taxon>
    </lineage>
</organism>
<dbReference type="Proteomes" id="UP000011519">
    <property type="component" value="Unassembled WGS sequence"/>
</dbReference>
<protein>
    <submittedName>
        <fullName evidence="1">Uncharacterized protein</fullName>
    </submittedName>
</protein>
<dbReference type="PATRIC" id="fig|1227493.4.peg.2212"/>
<evidence type="ECO:0000313" key="2">
    <source>
        <dbReference type="Proteomes" id="UP000011519"/>
    </source>
</evidence>
<comment type="caution">
    <text evidence="1">The sequence shown here is derived from an EMBL/GenBank/DDBJ whole genome shotgun (WGS) entry which is preliminary data.</text>
</comment>
<name>L9ZYC3_9EURY</name>
<dbReference type="RefSeq" id="WP_006653410.1">
    <property type="nucleotide sequence ID" value="NZ_AOIM01000034.1"/>
</dbReference>
<evidence type="ECO:0000313" key="1">
    <source>
        <dbReference type="EMBL" id="ELY90602.1"/>
    </source>
</evidence>
<keyword evidence="2" id="KW-1185">Reference proteome</keyword>
<gene>
    <name evidence="1" type="ORF">C483_11096</name>
</gene>
<dbReference type="AlphaFoldDB" id="L9ZYC3"/>